<accession>A0A8H3UMI1</accession>
<dbReference type="AlphaFoldDB" id="A0A8H3UMI1"/>
<evidence type="ECO:0000313" key="2">
    <source>
        <dbReference type="Proteomes" id="UP000447873"/>
    </source>
</evidence>
<evidence type="ECO:0000313" key="1">
    <source>
        <dbReference type="EMBL" id="KAE9971389.1"/>
    </source>
</evidence>
<comment type="caution">
    <text evidence="1">The sequence shown here is derived from an EMBL/GenBank/DDBJ whole genome shotgun (WGS) entry which is preliminary data.</text>
</comment>
<sequence>MPARGCLAEDIFEVANLRSPAGLHIIQDMTELCERGREAGFRPGLEPNRCCCKSNNNTATDDFREQKPSLQERYPETYDWSHIYKCFQETQQQDRGFAELCFLCSDWFFDTESWELHCQDHVNDMENFPVFLDPLVFNGVLAMPGFCYNCLVDPRLPASKRMYQFKSKPKWQSHIRGHMMLWESGQ</sequence>
<name>A0A8H3UMI1_VENIN</name>
<protein>
    <submittedName>
        <fullName evidence="1">Uncharacterized protein</fullName>
    </submittedName>
</protein>
<organism evidence="1 2">
    <name type="scientific">Venturia inaequalis</name>
    <name type="common">Apple scab fungus</name>
    <dbReference type="NCBI Taxonomy" id="5025"/>
    <lineage>
        <taxon>Eukaryota</taxon>
        <taxon>Fungi</taxon>
        <taxon>Dikarya</taxon>
        <taxon>Ascomycota</taxon>
        <taxon>Pezizomycotina</taxon>
        <taxon>Dothideomycetes</taxon>
        <taxon>Pleosporomycetidae</taxon>
        <taxon>Venturiales</taxon>
        <taxon>Venturiaceae</taxon>
        <taxon>Venturia</taxon>
    </lineage>
</organism>
<gene>
    <name evidence="1" type="ORF">EG328_005700</name>
</gene>
<dbReference type="Proteomes" id="UP000447873">
    <property type="component" value="Unassembled WGS sequence"/>
</dbReference>
<dbReference type="EMBL" id="WNWS01000300">
    <property type="protein sequence ID" value="KAE9971389.1"/>
    <property type="molecule type" value="Genomic_DNA"/>
</dbReference>
<proteinExistence type="predicted"/>
<reference evidence="1 2" key="1">
    <citation type="submission" date="2018-12" db="EMBL/GenBank/DDBJ databases">
        <title>Venturia inaequalis Genome Resource.</title>
        <authorList>
            <person name="Lichtner F.J."/>
        </authorList>
    </citation>
    <scope>NUCLEOTIDE SEQUENCE [LARGE SCALE GENOMIC DNA]</scope>
    <source>
        <strain evidence="1 2">120213</strain>
    </source>
</reference>